<protein>
    <recommendedName>
        <fullName evidence="5">5-formyltetrahydrofolate cyclo-ligase</fullName>
        <ecNumber evidence="5">6.3.3.2</ecNumber>
    </recommendedName>
</protein>
<dbReference type="GO" id="GO:0009396">
    <property type="term" value="P:folic acid-containing compound biosynthetic process"/>
    <property type="evidence" value="ECO:0007669"/>
    <property type="project" value="TreeGrafter"/>
</dbReference>
<evidence type="ECO:0000256" key="5">
    <source>
        <dbReference type="RuleBase" id="RU361279"/>
    </source>
</evidence>
<feature type="binding site" evidence="4">
    <location>
        <begin position="140"/>
        <end position="148"/>
    </location>
    <ligand>
        <name>ATP</name>
        <dbReference type="ChEBI" id="CHEBI:30616"/>
    </ligand>
</feature>
<gene>
    <name evidence="6" type="ORF">KGA66_06260</name>
</gene>
<feature type="binding site" evidence="4">
    <location>
        <position position="64"/>
    </location>
    <ligand>
        <name>substrate</name>
    </ligand>
</feature>
<keyword evidence="7" id="KW-1185">Reference proteome</keyword>
<dbReference type="InterPro" id="IPR024185">
    <property type="entry name" value="FTHF_cligase-like_sf"/>
</dbReference>
<keyword evidence="3 4" id="KW-0067">ATP-binding</keyword>
<dbReference type="EC" id="6.3.3.2" evidence="5"/>
<sequence>MPESTNDKATARSRFVNDRLTLGKYALRKASSALVARLLQAPELSVSAPRRLLTVCAYASFGTEPDTAALIEALRERGVRVLLPVLLPDADLDWAIYDGTLVPGRLGLQEPTGERLGIEAISHADVVLVPALAISPTGQRLGRGGGSYDRALSRVTECQDSDPPCKRPWVCALVYDHELDAGFSVEAHDQPVDAACAPSRLVRFTATRGH</sequence>
<dbReference type="SUPFAM" id="SSF100950">
    <property type="entry name" value="NagB/RpiA/CoA transferase-like"/>
    <property type="match status" value="1"/>
</dbReference>
<keyword evidence="6" id="KW-0436">Ligase</keyword>
<dbReference type="GO" id="GO:0035999">
    <property type="term" value="P:tetrahydrofolate interconversion"/>
    <property type="evidence" value="ECO:0007669"/>
    <property type="project" value="TreeGrafter"/>
</dbReference>
<reference evidence="6" key="1">
    <citation type="submission" date="2021-04" db="EMBL/GenBank/DDBJ databases">
        <title>Genome based classification of Actinospica acidithermotolerans sp. nov., an actinobacterium isolated from an Indonesian hot spring.</title>
        <authorList>
            <person name="Kusuma A.B."/>
            <person name="Putra K.E."/>
            <person name="Nafisah S."/>
            <person name="Loh J."/>
            <person name="Nouioui I."/>
            <person name="Goodfellow M."/>
        </authorList>
    </citation>
    <scope>NUCLEOTIDE SEQUENCE</scope>
    <source>
        <strain evidence="6">DSM 45618</strain>
    </source>
</reference>
<dbReference type="AlphaFoldDB" id="A0A8J7WI09"/>
<feature type="binding site" evidence="4">
    <location>
        <begin position="8"/>
        <end position="12"/>
    </location>
    <ligand>
        <name>ATP</name>
        <dbReference type="ChEBI" id="CHEBI:30616"/>
    </ligand>
</feature>
<name>A0A8J7WI09_9ACTN</name>
<dbReference type="Proteomes" id="UP000677913">
    <property type="component" value="Unassembled WGS sequence"/>
</dbReference>
<keyword evidence="2 4" id="KW-0547">Nucleotide-binding</keyword>
<dbReference type="Pfam" id="PF01812">
    <property type="entry name" value="5-FTHF_cyc-lig"/>
    <property type="match status" value="1"/>
</dbReference>
<proteinExistence type="inferred from homology"/>
<dbReference type="RefSeq" id="WP_211465525.1">
    <property type="nucleotide sequence ID" value="NZ_JAGSXH010000013.1"/>
</dbReference>
<organism evidence="6 7">
    <name type="scientific">Actinocrinis puniceicyclus</name>
    <dbReference type="NCBI Taxonomy" id="977794"/>
    <lineage>
        <taxon>Bacteria</taxon>
        <taxon>Bacillati</taxon>
        <taxon>Actinomycetota</taxon>
        <taxon>Actinomycetes</taxon>
        <taxon>Catenulisporales</taxon>
        <taxon>Actinospicaceae</taxon>
        <taxon>Actinocrinis</taxon>
    </lineage>
</organism>
<evidence type="ECO:0000256" key="3">
    <source>
        <dbReference type="ARBA" id="ARBA00022840"/>
    </source>
</evidence>
<accession>A0A8J7WI09</accession>
<dbReference type="GO" id="GO:0030272">
    <property type="term" value="F:5-formyltetrahydrofolate cyclo-ligase activity"/>
    <property type="evidence" value="ECO:0007669"/>
    <property type="project" value="UniProtKB-EC"/>
</dbReference>
<dbReference type="InterPro" id="IPR002698">
    <property type="entry name" value="FTHF_cligase"/>
</dbReference>
<evidence type="ECO:0000313" key="6">
    <source>
        <dbReference type="EMBL" id="MBS2962641.1"/>
    </source>
</evidence>
<evidence type="ECO:0000256" key="4">
    <source>
        <dbReference type="PIRSR" id="PIRSR006806-1"/>
    </source>
</evidence>
<comment type="caution">
    <text evidence="6">The sequence shown here is derived from an EMBL/GenBank/DDBJ whole genome shotgun (WGS) entry which is preliminary data.</text>
</comment>
<keyword evidence="5" id="KW-0479">Metal-binding</keyword>
<evidence type="ECO:0000256" key="1">
    <source>
        <dbReference type="ARBA" id="ARBA00010638"/>
    </source>
</evidence>
<dbReference type="InterPro" id="IPR037171">
    <property type="entry name" value="NagB/RpiA_transferase-like"/>
</dbReference>
<dbReference type="EMBL" id="JAGSXH010000013">
    <property type="protein sequence ID" value="MBS2962641.1"/>
    <property type="molecule type" value="Genomic_DNA"/>
</dbReference>
<dbReference type="NCBIfam" id="TIGR02727">
    <property type="entry name" value="MTHFS_bact"/>
    <property type="match status" value="1"/>
</dbReference>
<evidence type="ECO:0000256" key="2">
    <source>
        <dbReference type="ARBA" id="ARBA00022741"/>
    </source>
</evidence>
<dbReference type="Gene3D" id="3.40.50.10420">
    <property type="entry name" value="NagB/RpiA/CoA transferase-like"/>
    <property type="match status" value="1"/>
</dbReference>
<evidence type="ECO:0000313" key="7">
    <source>
        <dbReference type="Proteomes" id="UP000677913"/>
    </source>
</evidence>
<dbReference type="GO" id="GO:0005524">
    <property type="term" value="F:ATP binding"/>
    <property type="evidence" value="ECO:0007669"/>
    <property type="project" value="UniProtKB-KW"/>
</dbReference>
<dbReference type="PIRSF" id="PIRSF006806">
    <property type="entry name" value="FTHF_cligase"/>
    <property type="match status" value="1"/>
</dbReference>
<comment type="cofactor">
    <cofactor evidence="5">
        <name>Mg(2+)</name>
        <dbReference type="ChEBI" id="CHEBI:18420"/>
    </cofactor>
</comment>
<dbReference type="GO" id="GO:0046872">
    <property type="term" value="F:metal ion binding"/>
    <property type="evidence" value="ECO:0007669"/>
    <property type="project" value="UniProtKB-KW"/>
</dbReference>
<comment type="catalytic activity">
    <reaction evidence="5">
        <text>(6S)-5-formyl-5,6,7,8-tetrahydrofolate + ATP = (6R)-5,10-methenyltetrahydrofolate + ADP + phosphate</text>
        <dbReference type="Rhea" id="RHEA:10488"/>
        <dbReference type="ChEBI" id="CHEBI:30616"/>
        <dbReference type="ChEBI" id="CHEBI:43474"/>
        <dbReference type="ChEBI" id="CHEBI:57455"/>
        <dbReference type="ChEBI" id="CHEBI:57457"/>
        <dbReference type="ChEBI" id="CHEBI:456216"/>
        <dbReference type="EC" id="6.3.3.2"/>
    </reaction>
</comment>
<comment type="similarity">
    <text evidence="1 5">Belongs to the 5-formyltetrahydrofolate cyclo-ligase family.</text>
</comment>
<dbReference type="PANTHER" id="PTHR23407">
    <property type="entry name" value="ATPASE INHIBITOR/5-FORMYLTETRAHYDROFOLATE CYCLO-LIGASE"/>
    <property type="match status" value="1"/>
</dbReference>
<dbReference type="PANTHER" id="PTHR23407:SF1">
    <property type="entry name" value="5-FORMYLTETRAHYDROFOLATE CYCLO-LIGASE"/>
    <property type="match status" value="1"/>
</dbReference>
<keyword evidence="5" id="KW-0460">Magnesium</keyword>